<evidence type="ECO:0000256" key="4">
    <source>
        <dbReference type="ARBA" id="ARBA00022989"/>
    </source>
</evidence>
<dbReference type="InterPro" id="IPR002110">
    <property type="entry name" value="Ankyrin_rpt"/>
</dbReference>
<keyword evidence="4 8" id="KW-1133">Transmembrane helix</keyword>
<keyword evidence="5 7" id="KW-0040">ANK repeat</keyword>
<dbReference type="OrthoDB" id="303876at2759"/>
<dbReference type="InterPro" id="IPR036770">
    <property type="entry name" value="Ankyrin_rpt-contain_sf"/>
</dbReference>
<gene>
    <name evidence="10" type="ORF">NCGR_LOCUS41301</name>
</gene>
<dbReference type="FunFam" id="1.25.40.20:FF:000486">
    <property type="entry name" value="Ankyrin repeat family protein"/>
    <property type="match status" value="1"/>
</dbReference>
<feature type="transmembrane region" description="Helical" evidence="8">
    <location>
        <begin position="945"/>
        <end position="965"/>
    </location>
</feature>
<comment type="caution">
    <text evidence="10">The sequence shown here is derived from an EMBL/GenBank/DDBJ whole genome shotgun (WGS) entry which is preliminary data.</text>
</comment>
<dbReference type="InterPro" id="IPR026961">
    <property type="entry name" value="PGG_dom"/>
</dbReference>
<dbReference type="PANTHER" id="PTHR24186">
    <property type="entry name" value="PROTEIN PHOSPHATASE 1 REGULATORY SUBUNIT"/>
    <property type="match status" value="1"/>
</dbReference>
<feature type="transmembrane region" description="Helical" evidence="8">
    <location>
        <begin position="921"/>
        <end position="939"/>
    </location>
</feature>
<evidence type="ECO:0000259" key="9">
    <source>
        <dbReference type="Pfam" id="PF13962"/>
    </source>
</evidence>
<dbReference type="PANTHER" id="PTHR24186:SF54">
    <property type="entry name" value="PGG DOMAIN-CONTAINING PROTEIN"/>
    <property type="match status" value="1"/>
</dbReference>
<dbReference type="EMBL" id="CAJGYO010000010">
    <property type="protein sequence ID" value="CAD6257818.1"/>
    <property type="molecule type" value="Genomic_DNA"/>
</dbReference>
<evidence type="ECO:0000256" key="8">
    <source>
        <dbReference type="SAM" id="Phobius"/>
    </source>
</evidence>
<feature type="repeat" description="ANK" evidence="7">
    <location>
        <begin position="315"/>
        <end position="348"/>
    </location>
</feature>
<dbReference type="AlphaFoldDB" id="A0A811QAT8"/>
<feature type="repeat" description="ANK" evidence="7">
    <location>
        <begin position="212"/>
        <end position="244"/>
    </location>
</feature>
<evidence type="ECO:0000256" key="2">
    <source>
        <dbReference type="ARBA" id="ARBA00022692"/>
    </source>
</evidence>
<keyword evidence="3" id="KW-0677">Repeat</keyword>
<sequence>MATMDRRLLKAATSGDAASLKQLASHDPGVLLGTTPPGNTCLHISSIQGHEELCESILALDQSPALLSAVNKDGETPLLAAVARGRASLASALLRRCRERQLSEAILRQDRHGCNALHHAVRRGHTKLALELVEVEPVLSRAVNGRSESPLFIAAMRNFTEVADRLLELPDSAHSGAFGFNVLHAAVRSGNLAIAKKVMETRPWLATEENENRHTPVHLAAYDGEINALAVLLEHDPSLGYLTSTDGDTLLCVAASQGHGGVARGLLEHCPDAPYCDASSSTCLHIAVLCGHTEFVRSILGLQQLGHLINMLNGSGETALHLAVRNCKPDMVAALQLHQDIDVTVLNSAGDPASRVLPDAANHTKALISTTAHQTATAAVNSTGAAISTPSDGAIMMNSSSGAPTTPPPSVSLAIHQRLLGAAVCGNSAEMKHMALQTPGVLLGTTPQGNTCLHIACIHGHERFCRDVLALTTNQQSPAPAAPLLGAVNADGETPLLAAVASGHFSLASFILGRCRDEQLSEAILAQDKRGFNALHHAIRSGHRKLALQLIDAEPGLSKAVNMYDESPMFIAVMRNYAEVSEKLLEIPDSAHGGAYGYNALHAAVRSGNPVVVAKRIMETRPGLAREEDEHMVTPMHMAVQWDKIDVLRVLLEHDWSLGYVLTSNGNPILDSVARQGYVGAARELLKHCPDAPYARADGKTTCLHQAVQGGHMELLQFFLGSKHLRKLVNIRDIMHETPLHDAVRKCNPKIVNALLQHPDTDVTVLNISGNPATWLLSPMTDHAKTLNWNEVSMLMLKADPEAANDTYNLHKQIKDRVTSESRKDIKTLTQTYTSNTSLVAILIATFTFAAAFTLPGGYSNDAASEGLPIMARKIAFQAFLISDSLAMFSSLAVAFISIIARWEDFEFLLHYRSFTKKLMWVGYIATTTAFATGLYTVLAPRLLWLAITICLMSVLLPVLTKLLGDWPVLKLRIHLGKTFKPELLDMITIFVTIYGTNLKRRVLGLAVIERARKKQASRVMKLKLGDANSKFFHRRINDRRRKNHIQRLKKGQGWAFENEDNEKVILDHFAAVMGRPIERTLDLNWDNLDQPALDLHSLDDPFSKDKIKTANFQMPADKALGPNVYTGAFFRACWDVIKGDFMEAVIAFHNLRISSLPLLNSANIVLIPMKEGVDYVTDYRRPISLIHSFAKIIAKALALRLAPYMKTTVPPTQSAFIKKRSIHDNFMAV</sequence>
<evidence type="ECO:0000313" key="10">
    <source>
        <dbReference type="EMBL" id="CAD6257818.1"/>
    </source>
</evidence>
<dbReference type="SUPFAM" id="SSF48403">
    <property type="entry name" value="Ankyrin repeat"/>
    <property type="match status" value="3"/>
</dbReference>
<reference evidence="10" key="1">
    <citation type="submission" date="2020-10" db="EMBL/GenBank/DDBJ databases">
        <authorList>
            <person name="Han B."/>
            <person name="Lu T."/>
            <person name="Zhao Q."/>
            <person name="Huang X."/>
            <person name="Zhao Y."/>
        </authorList>
    </citation>
    <scope>NUCLEOTIDE SEQUENCE</scope>
</reference>
<dbReference type="PROSITE" id="PS50088">
    <property type="entry name" value="ANK_REPEAT"/>
    <property type="match status" value="2"/>
</dbReference>
<name>A0A811QAT8_9POAL</name>
<dbReference type="Gene3D" id="1.25.40.20">
    <property type="entry name" value="Ankyrin repeat-containing domain"/>
    <property type="match status" value="5"/>
</dbReference>
<organism evidence="10 11">
    <name type="scientific">Miscanthus lutarioriparius</name>
    <dbReference type="NCBI Taxonomy" id="422564"/>
    <lineage>
        <taxon>Eukaryota</taxon>
        <taxon>Viridiplantae</taxon>
        <taxon>Streptophyta</taxon>
        <taxon>Embryophyta</taxon>
        <taxon>Tracheophyta</taxon>
        <taxon>Spermatophyta</taxon>
        <taxon>Magnoliopsida</taxon>
        <taxon>Liliopsida</taxon>
        <taxon>Poales</taxon>
        <taxon>Poaceae</taxon>
        <taxon>PACMAD clade</taxon>
        <taxon>Panicoideae</taxon>
        <taxon>Andropogonodae</taxon>
        <taxon>Andropogoneae</taxon>
        <taxon>Saccharinae</taxon>
        <taxon>Miscanthus</taxon>
    </lineage>
</organism>
<feature type="domain" description="PGG" evidence="9">
    <location>
        <begin position="833"/>
        <end position="938"/>
    </location>
</feature>
<proteinExistence type="predicted"/>
<evidence type="ECO:0000256" key="3">
    <source>
        <dbReference type="ARBA" id="ARBA00022737"/>
    </source>
</evidence>
<dbReference type="SMART" id="SM00248">
    <property type="entry name" value="ANK"/>
    <property type="match status" value="18"/>
</dbReference>
<evidence type="ECO:0000256" key="6">
    <source>
        <dbReference type="ARBA" id="ARBA00023136"/>
    </source>
</evidence>
<feature type="transmembrane region" description="Helical" evidence="8">
    <location>
        <begin position="875"/>
        <end position="900"/>
    </location>
</feature>
<dbReference type="GO" id="GO:0005886">
    <property type="term" value="C:plasma membrane"/>
    <property type="evidence" value="ECO:0007669"/>
    <property type="project" value="TreeGrafter"/>
</dbReference>
<accession>A0A811QAT8</accession>
<evidence type="ECO:0000313" key="11">
    <source>
        <dbReference type="Proteomes" id="UP000604825"/>
    </source>
</evidence>
<dbReference type="Pfam" id="PF12796">
    <property type="entry name" value="Ank_2"/>
    <property type="match status" value="5"/>
</dbReference>
<dbReference type="Pfam" id="PF13962">
    <property type="entry name" value="PGG"/>
    <property type="match status" value="1"/>
</dbReference>
<evidence type="ECO:0000256" key="5">
    <source>
        <dbReference type="ARBA" id="ARBA00023043"/>
    </source>
</evidence>
<evidence type="ECO:0000256" key="7">
    <source>
        <dbReference type="PROSITE-ProRule" id="PRU00023"/>
    </source>
</evidence>
<protein>
    <recommendedName>
        <fullName evidence="9">PGG domain-containing protein</fullName>
    </recommendedName>
</protein>
<evidence type="ECO:0000256" key="1">
    <source>
        <dbReference type="ARBA" id="ARBA00004141"/>
    </source>
</evidence>
<feature type="transmembrane region" description="Helical" evidence="8">
    <location>
        <begin position="833"/>
        <end position="855"/>
    </location>
</feature>
<keyword evidence="2 8" id="KW-0812">Transmembrane</keyword>
<dbReference type="Proteomes" id="UP000604825">
    <property type="component" value="Unassembled WGS sequence"/>
</dbReference>
<keyword evidence="11" id="KW-1185">Reference proteome</keyword>
<keyword evidence="6 8" id="KW-0472">Membrane</keyword>
<comment type="subcellular location">
    <subcellularLocation>
        <location evidence="1">Membrane</location>
        <topology evidence="1">Multi-pass membrane protein</topology>
    </subcellularLocation>
</comment>